<keyword evidence="1" id="KW-0560">Oxidoreductase</keyword>
<dbReference type="GO" id="GO:0016491">
    <property type="term" value="F:oxidoreductase activity"/>
    <property type="evidence" value="ECO:0007669"/>
    <property type="project" value="UniProtKB-KW"/>
</dbReference>
<evidence type="ECO:0000313" key="3">
    <source>
        <dbReference type="EMBL" id="ORJ25063.1"/>
    </source>
</evidence>
<dbReference type="Pfam" id="PF01266">
    <property type="entry name" value="DAO"/>
    <property type="match status" value="1"/>
</dbReference>
<gene>
    <name evidence="3" type="ORF">BS640_13310</name>
</gene>
<dbReference type="PANTHER" id="PTHR13847">
    <property type="entry name" value="SARCOSINE DEHYDROGENASE-RELATED"/>
    <property type="match status" value="1"/>
</dbReference>
<dbReference type="Gene3D" id="3.50.50.60">
    <property type="entry name" value="FAD/NAD(P)-binding domain"/>
    <property type="match status" value="1"/>
</dbReference>
<accession>A0A1X0WEC0</accession>
<name>A0A1X0WEC0_9GAMM</name>
<evidence type="ECO:0000313" key="4">
    <source>
        <dbReference type="Proteomes" id="UP000192536"/>
    </source>
</evidence>
<dbReference type="InterPro" id="IPR006076">
    <property type="entry name" value="FAD-dep_OxRdtase"/>
</dbReference>
<dbReference type="GeneID" id="93565748"/>
<dbReference type="RefSeq" id="WP_017491302.1">
    <property type="nucleotide sequence ID" value="NZ_CAUQAZ010000022.1"/>
</dbReference>
<comment type="caution">
    <text evidence="3">The sequence shown here is derived from an EMBL/GenBank/DDBJ whole genome shotgun (WGS) entry which is preliminary data.</text>
</comment>
<dbReference type="InterPro" id="IPR036188">
    <property type="entry name" value="FAD/NAD-bd_sf"/>
</dbReference>
<dbReference type="PANTHER" id="PTHR13847:SF281">
    <property type="entry name" value="FAD DEPENDENT OXIDOREDUCTASE DOMAIN-CONTAINING PROTEIN"/>
    <property type="match status" value="1"/>
</dbReference>
<dbReference type="Proteomes" id="UP000192536">
    <property type="component" value="Unassembled WGS sequence"/>
</dbReference>
<evidence type="ECO:0000259" key="2">
    <source>
        <dbReference type="Pfam" id="PF01266"/>
    </source>
</evidence>
<reference evidence="3 4" key="1">
    <citation type="journal article" date="2017" name="Int. J. Syst. Evol. Microbiol.">
        <title>Rouxiella badensis sp. nov. and Rouxiella silvae sp. nov. isolated from peat bog soil in Germany and emendation of the genus description.</title>
        <authorList>
            <person name="Le Fleche-Mateos A."/>
            <person name="Kugler J.H."/>
            <person name="Hansen S.H."/>
            <person name="Syldatk C."/>
            <person name="Hausmann R."/>
            <person name="Lomprez F."/>
            <person name="Vandenbogaert M."/>
            <person name="Manuguerra J.C."/>
            <person name="Grimont P.A."/>
        </authorList>
    </citation>
    <scope>NUCLEOTIDE SEQUENCE [LARGE SCALE GENOMIC DNA]</scope>
    <source>
        <strain evidence="3 4">DSM 100043</strain>
    </source>
</reference>
<feature type="domain" description="FAD dependent oxidoreductase" evidence="2">
    <location>
        <begin position="27"/>
        <end position="383"/>
    </location>
</feature>
<sequence length="425" mass="45423">MKLESFWQATAPTFTGAASGELPAKADVVVVGGGFTGLSAAYNLALAGVDVVVLEAGDVLSQASGRNGGHCNTGVSQNFASLVESLGLEQASIYYHAYTEAVDYVQSIVRDEAIDCDFIRTGKLKLASKAKHFPSLVKTYELLKRTVDSNVELIDASHIRDEVGSDAFHGGLLQKGGGQMHMGKFGIGLAQAAAEKGAAIYPQTPVTGLQQIDGHRYRVSTSRGDIDAGRVLLATGTSDKGPFSWFQRRIVPVGSFIIATEPLAPAKLQAALINNRTYVTSLNIGNYFRTTADNRLIFGGRARFAISNPTSDARSGGVLRTGLGELFPSLANANIDYCWGGLVDMTADRLPRAGEHEGLFYSMGYSGHGTQMSVYMGKVMAALVTGKPVSNPWQRSNWAAMPGYFGKPWFLPVAGLYYKAKDKVS</sequence>
<organism evidence="3 4">
    <name type="scientific">Rouxiella badensis</name>
    <dbReference type="NCBI Taxonomy" id="1646377"/>
    <lineage>
        <taxon>Bacteria</taxon>
        <taxon>Pseudomonadati</taxon>
        <taxon>Pseudomonadota</taxon>
        <taxon>Gammaproteobacteria</taxon>
        <taxon>Enterobacterales</taxon>
        <taxon>Yersiniaceae</taxon>
        <taxon>Rouxiella</taxon>
    </lineage>
</organism>
<dbReference type="STRING" id="1646377.BS640_13310"/>
<dbReference type="Gene3D" id="3.30.9.10">
    <property type="entry name" value="D-Amino Acid Oxidase, subunit A, domain 2"/>
    <property type="match status" value="1"/>
</dbReference>
<proteinExistence type="predicted"/>
<dbReference type="GO" id="GO:0005737">
    <property type="term" value="C:cytoplasm"/>
    <property type="evidence" value="ECO:0007669"/>
    <property type="project" value="TreeGrafter"/>
</dbReference>
<dbReference type="SUPFAM" id="SSF51905">
    <property type="entry name" value="FAD/NAD(P)-binding domain"/>
    <property type="match status" value="1"/>
</dbReference>
<dbReference type="EMBL" id="MRWE01000020">
    <property type="protein sequence ID" value="ORJ25063.1"/>
    <property type="molecule type" value="Genomic_DNA"/>
</dbReference>
<dbReference type="AlphaFoldDB" id="A0A1X0WEC0"/>
<evidence type="ECO:0000256" key="1">
    <source>
        <dbReference type="ARBA" id="ARBA00023002"/>
    </source>
</evidence>
<protein>
    <submittedName>
        <fullName evidence="3">FAD-dependent oxidoreductase</fullName>
    </submittedName>
</protein>
<keyword evidence="4" id="KW-1185">Reference proteome</keyword>